<keyword evidence="1" id="KW-0812">Transmembrane</keyword>
<feature type="transmembrane region" description="Helical" evidence="1">
    <location>
        <begin position="211"/>
        <end position="231"/>
    </location>
</feature>
<name>A0A918KC15_9PROT</name>
<feature type="transmembrane region" description="Helical" evidence="1">
    <location>
        <begin position="167"/>
        <end position="184"/>
    </location>
</feature>
<organism evidence="3 4">
    <name type="scientific">Litorimonas cladophorae</name>
    <dbReference type="NCBI Taxonomy" id="1220491"/>
    <lineage>
        <taxon>Bacteria</taxon>
        <taxon>Pseudomonadati</taxon>
        <taxon>Pseudomonadota</taxon>
        <taxon>Alphaproteobacteria</taxon>
        <taxon>Maricaulales</taxon>
        <taxon>Robiginitomaculaceae</taxon>
    </lineage>
</organism>
<dbReference type="GO" id="GO:0016747">
    <property type="term" value="F:acyltransferase activity, transferring groups other than amino-acyl groups"/>
    <property type="evidence" value="ECO:0007669"/>
    <property type="project" value="InterPro"/>
</dbReference>
<dbReference type="Proteomes" id="UP000600865">
    <property type="component" value="Unassembled WGS sequence"/>
</dbReference>
<sequence>MLYHYTFSYLAVNLFFIASGFLVTKSMVYRGDTPSFISARVLRIFPALAIHVLFVMFIIGPLATNIAWNDFFSSPDWYLQPLMVLTFFETDMNLPGIFDTNAEQFGSATLWTLRYEVIAYIGTLAVFSLGFLRKKWMVLAQFVLPSIGWIIGTRFGIFEALPGTIENLFRFGIAYGLGAAIYAYRERLNFGWITLAALITASYLLRKTEVLEVVMNAVLCWVIFRVAYMKAPKWAWLQRIPDLSYGIYIYHWCVLQLLFYWFPQLSVMELFALSFPPTVALAALSWYIVEKPMLRNKIKFANWLRGLGFKRPMAKQQYLLD</sequence>
<feature type="transmembrane region" description="Helical" evidence="1">
    <location>
        <begin position="113"/>
        <end position="132"/>
    </location>
</feature>
<keyword evidence="1" id="KW-1133">Transmembrane helix</keyword>
<feature type="transmembrane region" description="Helical" evidence="1">
    <location>
        <begin position="6"/>
        <end position="23"/>
    </location>
</feature>
<dbReference type="InterPro" id="IPR050879">
    <property type="entry name" value="Acyltransferase_3"/>
</dbReference>
<proteinExistence type="predicted"/>
<keyword evidence="3" id="KW-0012">Acyltransferase</keyword>
<keyword evidence="1" id="KW-0472">Membrane</keyword>
<feature type="domain" description="Acyltransferase 3" evidence="2">
    <location>
        <begin position="6"/>
        <end position="284"/>
    </location>
</feature>
<dbReference type="EMBL" id="BMYV01000001">
    <property type="protein sequence ID" value="GGX57962.1"/>
    <property type="molecule type" value="Genomic_DNA"/>
</dbReference>
<feature type="transmembrane region" description="Helical" evidence="1">
    <location>
        <begin position="44"/>
        <end position="68"/>
    </location>
</feature>
<evidence type="ECO:0000313" key="4">
    <source>
        <dbReference type="Proteomes" id="UP000600865"/>
    </source>
</evidence>
<dbReference type="PANTHER" id="PTHR23028">
    <property type="entry name" value="ACETYLTRANSFERASE"/>
    <property type="match status" value="1"/>
</dbReference>
<dbReference type="InterPro" id="IPR002656">
    <property type="entry name" value="Acyl_transf_3_dom"/>
</dbReference>
<reference evidence="3 4" key="1">
    <citation type="journal article" date="2014" name="Int. J. Syst. Evol. Microbiol.">
        <title>Complete genome sequence of Corynebacterium casei LMG S-19264T (=DSM 44701T), isolated from a smear-ripened cheese.</title>
        <authorList>
            <consortium name="US DOE Joint Genome Institute (JGI-PGF)"/>
            <person name="Walter F."/>
            <person name="Albersmeier A."/>
            <person name="Kalinowski J."/>
            <person name="Ruckert C."/>
        </authorList>
    </citation>
    <scope>NUCLEOTIDE SEQUENCE [LARGE SCALE GENOMIC DNA]</scope>
    <source>
        <strain evidence="3 4">KCTC 23968</strain>
    </source>
</reference>
<gene>
    <name evidence="3" type="primary">nodX</name>
    <name evidence="3" type="ORF">GCM10011309_03860</name>
</gene>
<dbReference type="AlphaFoldDB" id="A0A918KC15"/>
<feature type="transmembrane region" description="Helical" evidence="1">
    <location>
        <begin position="243"/>
        <end position="262"/>
    </location>
</feature>
<feature type="transmembrane region" description="Helical" evidence="1">
    <location>
        <begin position="139"/>
        <end position="161"/>
    </location>
</feature>
<feature type="transmembrane region" description="Helical" evidence="1">
    <location>
        <begin position="189"/>
        <end position="205"/>
    </location>
</feature>
<protein>
    <submittedName>
        <fullName evidence="3">Acyltransferase</fullName>
    </submittedName>
</protein>
<keyword evidence="3" id="KW-0808">Transferase</keyword>
<evidence type="ECO:0000259" key="2">
    <source>
        <dbReference type="Pfam" id="PF01757"/>
    </source>
</evidence>
<keyword evidence="4" id="KW-1185">Reference proteome</keyword>
<comment type="caution">
    <text evidence="3">The sequence shown here is derived from an EMBL/GenBank/DDBJ whole genome shotgun (WGS) entry which is preliminary data.</text>
</comment>
<feature type="transmembrane region" description="Helical" evidence="1">
    <location>
        <begin position="268"/>
        <end position="289"/>
    </location>
</feature>
<accession>A0A918KC15</accession>
<evidence type="ECO:0000313" key="3">
    <source>
        <dbReference type="EMBL" id="GGX57962.1"/>
    </source>
</evidence>
<evidence type="ECO:0000256" key="1">
    <source>
        <dbReference type="SAM" id="Phobius"/>
    </source>
</evidence>
<dbReference type="Pfam" id="PF01757">
    <property type="entry name" value="Acyl_transf_3"/>
    <property type="match status" value="1"/>
</dbReference>